<organism evidence="1 2">
    <name type="scientific">Zoogloea ramigera</name>
    <dbReference type="NCBI Taxonomy" id="350"/>
    <lineage>
        <taxon>Bacteria</taxon>
        <taxon>Pseudomonadati</taxon>
        <taxon>Pseudomonadota</taxon>
        <taxon>Betaproteobacteria</taxon>
        <taxon>Rhodocyclales</taxon>
        <taxon>Zoogloeaceae</taxon>
        <taxon>Zoogloea</taxon>
    </lineage>
</organism>
<sequence length="94" mass="10442">MPAKPPTIGHLADTRARWREYRSAAAVRAVADAYRQFLVEAGGDEQAASNLTRAWAVLVKRDFPGMPPEIYTADSLNRWFDDYQRTGANGSNDA</sequence>
<dbReference type="Proteomes" id="UP000318422">
    <property type="component" value="Unassembled WGS sequence"/>
</dbReference>
<dbReference type="RefSeq" id="WP_141354939.1">
    <property type="nucleotide sequence ID" value="NZ_BJNV01000106.1"/>
</dbReference>
<dbReference type="EMBL" id="BJNV01000106">
    <property type="protein sequence ID" value="GEC97637.1"/>
    <property type="molecule type" value="Genomic_DNA"/>
</dbReference>
<keyword evidence="2" id="KW-1185">Reference proteome</keyword>
<accession>A0A4Y4D2Z7</accession>
<protein>
    <submittedName>
        <fullName evidence="1">Uncharacterized protein</fullName>
    </submittedName>
</protein>
<dbReference type="AlphaFoldDB" id="A0A4Y4D2Z7"/>
<evidence type="ECO:0000313" key="1">
    <source>
        <dbReference type="EMBL" id="GEC97637.1"/>
    </source>
</evidence>
<reference evidence="1 2" key="1">
    <citation type="submission" date="2019-06" db="EMBL/GenBank/DDBJ databases">
        <title>Whole genome shotgun sequence of Zoogloea ramigera NBRC 15342.</title>
        <authorList>
            <person name="Hosoyama A."/>
            <person name="Uohara A."/>
            <person name="Ohji S."/>
            <person name="Ichikawa N."/>
        </authorList>
    </citation>
    <scope>NUCLEOTIDE SEQUENCE [LARGE SCALE GENOMIC DNA]</scope>
    <source>
        <strain evidence="1 2">NBRC 15342</strain>
    </source>
</reference>
<name>A0A4Y4D2Z7_ZOORA</name>
<gene>
    <name evidence="1" type="ORF">ZRA01_37100</name>
</gene>
<evidence type="ECO:0000313" key="2">
    <source>
        <dbReference type="Proteomes" id="UP000318422"/>
    </source>
</evidence>
<proteinExistence type="predicted"/>
<comment type="caution">
    <text evidence="1">The sequence shown here is derived from an EMBL/GenBank/DDBJ whole genome shotgun (WGS) entry which is preliminary data.</text>
</comment>